<dbReference type="AlphaFoldDB" id="A0A1W1C6G4"/>
<keyword evidence="6" id="KW-0479">Metal-binding</keyword>
<evidence type="ECO:0000256" key="5">
    <source>
        <dbReference type="ARBA" id="ARBA00022679"/>
    </source>
</evidence>
<keyword evidence="11" id="KW-0449">Lipoprotein</keyword>
<dbReference type="Gene3D" id="3.10.520.10">
    <property type="entry name" value="ApbE-like domains"/>
    <property type="match status" value="1"/>
</dbReference>
<dbReference type="SUPFAM" id="SSF143631">
    <property type="entry name" value="ApbE-like"/>
    <property type="match status" value="1"/>
</dbReference>
<comment type="catalytic activity">
    <reaction evidence="10">
        <text>L-threonyl-[protein] + FAD = FMN-L-threonyl-[protein] + AMP + H(+)</text>
        <dbReference type="Rhea" id="RHEA:36847"/>
        <dbReference type="Rhea" id="RHEA-COMP:11060"/>
        <dbReference type="Rhea" id="RHEA-COMP:11061"/>
        <dbReference type="ChEBI" id="CHEBI:15378"/>
        <dbReference type="ChEBI" id="CHEBI:30013"/>
        <dbReference type="ChEBI" id="CHEBI:57692"/>
        <dbReference type="ChEBI" id="CHEBI:74257"/>
        <dbReference type="ChEBI" id="CHEBI:456215"/>
        <dbReference type="EC" id="2.7.1.180"/>
    </reaction>
</comment>
<dbReference type="GO" id="GO:0046872">
    <property type="term" value="F:metal ion binding"/>
    <property type="evidence" value="ECO:0007669"/>
    <property type="project" value="UniProtKB-KW"/>
</dbReference>
<evidence type="ECO:0000256" key="6">
    <source>
        <dbReference type="ARBA" id="ARBA00022723"/>
    </source>
</evidence>
<organism evidence="11">
    <name type="scientific">hydrothermal vent metagenome</name>
    <dbReference type="NCBI Taxonomy" id="652676"/>
    <lineage>
        <taxon>unclassified sequences</taxon>
        <taxon>metagenomes</taxon>
        <taxon>ecological metagenomes</taxon>
    </lineage>
</organism>
<sequence length="259" mass="29313">MGTTYQIKIINNNDITQEHITTKLKQINDIFSTWDKNSEISTINQAPINQWLTVSKELLFVLKTSQKIHQQTKGYFDITLGSLSQKLGFQNNYKNTNDYGQQYLLIKNNKIKKLKNIKVDLSAIAKGYGVDEIAKLIKSKNNHNFLVEIGGEVLATGLNQNKKQWLIGIENQLKSIRLNNQSIATSGNSRNYLIKNNKHYSHILNPKKAISTNNSLKSVSVIHSSTMIADAYATAIMAMPINIAKKFVKIHHLNVIFTQ</sequence>
<dbReference type="EC" id="2.7.1.180" evidence="2"/>
<evidence type="ECO:0000256" key="7">
    <source>
        <dbReference type="ARBA" id="ARBA00022827"/>
    </source>
</evidence>
<protein>
    <recommendedName>
        <fullName evidence="3">FAD:protein FMN transferase</fullName>
        <ecNumber evidence="2">2.7.1.180</ecNumber>
    </recommendedName>
    <alternativeName>
        <fullName evidence="9">Flavin transferase</fullName>
    </alternativeName>
</protein>
<accession>A0A1W1C6G4</accession>
<evidence type="ECO:0000313" key="11">
    <source>
        <dbReference type="EMBL" id="SFV61281.1"/>
    </source>
</evidence>
<keyword evidence="7" id="KW-0274">FAD</keyword>
<evidence type="ECO:0000256" key="4">
    <source>
        <dbReference type="ARBA" id="ARBA00022630"/>
    </source>
</evidence>
<keyword evidence="4" id="KW-0285">Flavoprotein</keyword>
<dbReference type="Pfam" id="PF02424">
    <property type="entry name" value="ApbE"/>
    <property type="match status" value="1"/>
</dbReference>
<dbReference type="InterPro" id="IPR003374">
    <property type="entry name" value="ApbE-like_sf"/>
</dbReference>
<evidence type="ECO:0000256" key="1">
    <source>
        <dbReference type="ARBA" id="ARBA00001946"/>
    </source>
</evidence>
<dbReference type="EMBL" id="FPHJ01000033">
    <property type="protein sequence ID" value="SFV61281.1"/>
    <property type="molecule type" value="Genomic_DNA"/>
</dbReference>
<keyword evidence="8" id="KW-0460">Magnesium</keyword>
<gene>
    <name evidence="11" type="ORF">MNB_SUP05-5-531</name>
</gene>
<evidence type="ECO:0000256" key="3">
    <source>
        <dbReference type="ARBA" id="ARBA00016337"/>
    </source>
</evidence>
<reference evidence="11" key="1">
    <citation type="submission" date="2016-10" db="EMBL/GenBank/DDBJ databases">
        <authorList>
            <person name="de Groot N.N."/>
        </authorList>
    </citation>
    <scope>NUCLEOTIDE SEQUENCE</scope>
</reference>
<evidence type="ECO:0000256" key="2">
    <source>
        <dbReference type="ARBA" id="ARBA00011955"/>
    </source>
</evidence>
<keyword evidence="5" id="KW-0808">Transferase</keyword>
<dbReference type="GO" id="GO:0016740">
    <property type="term" value="F:transferase activity"/>
    <property type="evidence" value="ECO:0007669"/>
    <property type="project" value="UniProtKB-KW"/>
</dbReference>
<dbReference type="PANTHER" id="PTHR30040:SF2">
    <property type="entry name" value="FAD:PROTEIN FMN TRANSFERASE"/>
    <property type="match status" value="1"/>
</dbReference>
<comment type="cofactor">
    <cofactor evidence="1">
        <name>Mg(2+)</name>
        <dbReference type="ChEBI" id="CHEBI:18420"/>
    </cofactor>
</comment>
<evidence type="ECO:0000256" key="10">
    <source>
        <dbReference type="ARBA" id="ARBA00048540"/>
    </source>
</evidence>
<evidence type="ECO:0000256" key="8">
    <source>
        <dbReference type="ARBA" id="ARBA00022842"/>
    </source>
</evidence>
<proteinExistence type="predicted"/>
<name>A0A1W1C6G4_9ZZZZ</name>
<dbReference type="InterPro" id="IPR024932">
    <property type="entry name" value="ApbE"/>
</dbReference>
<evidence type="ECO:0000256" key="9">
    <source>
        <dbReference type="ARBA" id="ARBA00031306"/>
    </source>
</evidence>
<dbReference type="PANTHER" id="PTHR30040">
    <property type="entry name" value="THIAMINE BIOSYNTHESIS LIPOPROTEIN APBE"/>
    <property type="match status" value="1"/>
</dbReference>